<dbReference type="EMBL" id="WTYP01000001">
    <property type="protein sequence ID" value="MXP46311.1"/>
    <property type="molecule type" value="Genomic_DNA"/>
</dbReference>
<keyword evidence="3" id="KW-0012">Acyltransferase</keyword>
<evidence type="ECO:0000259" key="2">
    <source>
        <dbReference type="Pfam" id="PF01757"/>
    </source>
</evidence>
<sequence>MPQRFVTLDLFRGLAAIAVLLFHAERVVPRGYLAVDLFFMLSGFVLYRAYSDRLGDWNQIGDFIIRRIIRLYPLMLAGAAIGLLVKGGSWWVLLLVPTGTNLLYFENVVLWSLLLEVFASIAFALLFRFGKPIGIAFVLIGAIALASSVQFHGDANLGFRWETFWPGVARVMFGFTLGVGIGAFFKPERIRTSGWGYALALPPVPFLMMPAGSIMPDLIAIFFVFPAITILGANIQVPEAKSAIWLGSMSYAFYVIHFPLLRLAQQYQVATIWVLAGCVIAAWLLERFYDRNARRFLTMGLDALQRRYRTRSGLANSAA</sequence>
<feature type="transmembrane region" description="Helical" evidence="1">
    <location>
        <begin position="71"/>
        <end position="96"/>
    </location>
</feature>
<feature type="domain" description="Acyltransferase 3" evidence="2">
    <location>
        <begin position="8"/>
        <end position="281"/>
    </location>
</feature>
<dbReference type="Proteomes" id="UP000471435">
    <property type="component" value="Unassembled WGS sequence"/>
</dbReference>
<dbReference type="PANTHER" id="PTHR23028">
    <property type="entry name" value="ACETYLTRANSFERASE"/>
    <property type="match status" value="1"/>
</dbReference>
<dbReference type="RefSeq" id="WP_160729559.1">
    <property type="nucleotide sequence ID" value="NZ_WTYP01000001.1"/>
</dbReference>
<dbReference type="InterPro" id="IPR050879">
    <property type="entry name" value="Acyltransferase_3"/>
</dbReference>
<keyword evidence="1" id="KW-0472">Membrane</keyword>
<keyword evidence="3" id="KW-0808">Transferase</keyword>
<feature type="transmembrane region" description="Helical" evidence="1">
    <location>
        <begin position="164"/>
        <end position="185"/>
    </location>
</feature>
<name>A0A6I4UZC5_9SPHN</name>
<dbReference type="OrthoDB" id="9796461at2"/>
<feature type="transmembrane region" description="Helical" evidence="1">
    <location>
        <begin position="218"/>
        <end position="235"/>
    </location>
</feature>
<dbReference type="InterPro" id="IPR002656">
    <property type="entry name" value="Acyl_transf_3_dom"/>
</dbReference>
<keyword evidence="1" id="KW-0812">Transmembrane</keyword>
<organism evidence="3 4">
    <name type="scientific">Pontixanthobacter luteolus</name>
    <dbReference type="NCBI Taxonomy" id="295089"/>
    <lineage>
        <taxon>Bacteria</taxon>
        <taxon>Pseudomonadati</taxon>
        <taxon>Pseudomonadota</taxon>
        <taxon>Alphaproteobacteria</taxon>
        <taxon>Sphingomonadales</taxon>
        <taxon>Erythrobacteraceae</taxon>
        <taxon>Pontixanthobacter</taxon>
    </lineage>
</organism>
<dbReference type="AlphaFoldDB" id="A0A6I4UZC5"/>
<feature type="transmembrane region" description="Helical" evidence="1">
    <location>
        <begin position="267"/>
        <end position="285"/>
    </location>
</feature>
<evidence type="ECO:0000313" key="4">
    <source>
        <dbReference type="Proteomes" id="UP000471435"/>
    </source>
</evidence>
<evidence type="ECO:0000313" key="3">
    <source>
        <dbReference type="EMBL" id="MXP46311.1"/>
    </source>
</evidence>
<accession>A0A6I4UZC5</accession>
<reference evidence="3 4" key="1">
    <citation type="submission" date="2019-12" db="EMBL/GenBank/DDBJ databases">
        <title>Genomic-based taxomic classification of the family Erythrobacteraceae.</title>
        <authorList>
            <person name="Xu L."/>
        </authorList>
    </citation>
    <scope>NUCLEOTIDE SEQUENCE [LARGE SCALE GENOMIC DNA]</scope>
    <source>
        <strain evidence="3 4">SW-109</strain>
    </source>
</reference>
<evidence type="ECO:0000256" key="1">
    <source>
        <dbReference type="SAM" id="Phobius"/>
    </source>
</evidence>
<protein>
    <submittedName>
        <fullName evidence="3">Acyltransferase family protein</fullName>
    </submittedName>
</protein>
<feature type="transmembrane region" description="Helical" evidence="1">
    <location>
        <begin position="108"/>
        <end position="127"/>
    </location>
</feature>
<feature type="transmembrane region" description="Helical" evidence="1">
    <location>
        <begin position="194"/>
        <end position="212"/>
    </location>
</feature>
<dbReference type="GO" id="GO:0016747">
    <property type="term" value="F:acyltransferase activity, transferring groups other than amino-acyl groups"/>
    <property type="evidence" value="ECO:0007669"/>
    <property type="project" value="InterPro"/>
</dbReference>
<feature type="transmembrane region" description="Helical" evidence="1">
    <location>
        <begin position="30"/>
        <end position="50"/>
    </location>
</feature>
<feature type="transmembrane region" description="Helical" evidence="1">
    <location>
        <begin position="242"/>
        <end position="261"/>
    </location>
</feature>
<feature type="transmembrane region" description="Helical" evidence="1">
    <location>
        <begin position="134"/>
        <end position="152"/>
    </location>
</feature>
<keyword evidence="4" id="KW-1185">Reference proteome</keyword>
<proteinExistence type="predicted"/>
<keyword evidence="1" id="KW-1133">Transmembrane helix</keyword>
<dbReference type="PANTHER" id="PTHR23028:SF134">
    <property type="entry name" value="PUTATIVE (AFU_ORTHOLOGUE AFUA_4G08520)-RELATED"/>
    <property type="match status" value="1"/>
</dbReference>
<gene>
    <name evidence="3" type="ORF">GRI43_02740</name>
</gene>
<dbReference type="Pfam" id="PF01757">
    <property type="entry name" value="Acyl_transf_3"/>
    <property type="match status" value="1"/>
</dbReference>
<comment type="caution">
    <text evidence="3">The sequence shown here is derived from an EMBL/GenBank/DDBJ whole genome shotgun (WGS) entry which is preliminary data.</text>
</comment>